<feature type="domain" description="GGDEF" evidence="3">
    <location>
        <begin position="54"/>
        <end position="174"/>
    </location>
</feature>
<name>A0A4Q7INC9_9GAMM</name>
<dbReference type="GO" id="GO:0052621">
    <property type="term" value="F:diguanylate cyclase activity"/>
    <property type="evidence" value="ECO:0007669"/>
    <property type="project" value="UniProtKB-EC"/>
</dbReference>
<dbReference type="CDD" id="cd01949">
    <property type="entry name" value="GGDEF"/>
    <property type="match status" value="1"/>
</dbReference>
<dbReference type="GO" id="GO:1902201">
    <property type="term" value="P:negative regulation of bacterial-type flagellum-dependent cell motility"/>
    <property type="evidence" value="ECO:0007669"/>
    <property type="project" value="TreeGrafter"/>
</dbReference>
<dbReference type="PANTHER" id="PTHR45138">
    <property type="entry name" value="REGULATORY COMPONENTS OF SENSORY TRANSDUCTION SYSTEM"/>
    <property type="match status" value="1"/>
</dbReference>
<gene>
    <name evidence="4" type="ORF">C1E23_09645</name>
</gene>
<dbReference type="PROSITE" id="PS50887">
    <property type="entry name" value="GGDEF"/>
    <property type="match status" value="1"/>
</dbReference>
<organism evidence="4 5">
    <name type="scientific">Pseudoalteromonas phenolica</name>
    <dbReference type="NCBI Taxonomy" id="161398"/>
    <lineage>
        <taxon>Bacteria</taxon>
        <taxon>Pseudomonadati</taxon>
        <taxon>Pseudomonadota</taxon>
        <taxon>Gammaproteobacteria</taxon>
        <taxon>Alteromonadales</taxon>
        <taxon>Pseudoalteromonadaceae</taxon>
        <taxon>Pseudoalteromonas</taxon>
    </lineage>
</organism>
<sequence>MIHDERKLVEKLNFEIDKRKKLEEKLSYEANHDHLTKLGNRKSCFENFENITKTLPFLLYFDLDNFKIANDKFGHKTGDKVLVDIAQSMCDSFGQNNCFRLGGDEFIAFSKAYPQDIELLRRTLLEPILEFGVGISIGVAKAEDGLTPDEIMHLADENMYKDKAHKIIRHQSRT</sequence>
<dbReference type="InterPro" id="IPR029787">
    <property type="entry name" value="Nucleotide_cyclase"/>
</dbReference>
<dbReference type="GO" id="GO:0005886">
    <property type="term" value="C:plasma membrane"/>
    <property type="evidence" value="ECO:0007669"/>
    <property type="project" value="TreeGrafter"/>
</dbReference>
<accession>A0A4Q7INC9</accession>
<evidence type="ECO:0000256" key="1">
    <source>
        <dbReference type="ARBA" id="ARBA00012528"/>
    </source>
</evidence>
<dbReference type="EMBL" id="PPSX01000030">
    <property type="protein sequence ID" value="RZQ53331.1"/>
    <property type="molecule type" value="Genomic_DNA"/>
</dbReference>
<dbReference type="InterPro" id="IPR043128">
    <property type="entry name" value="Rev_trsase/Diguanyl_cyclase"/>
</dbReference>
<protein>
    <recommendedName>
        <fullName evidence="1">diguanylate cyclase</fullName>
        <ecNumber evidence="1">2.7.7.65</ecNumber>
    </recommendedName>
</protein>
<dbReference type="EC" id="2.7.7.65" evidence="1"/>
<reference evidence="4 5" key="1">
    <citation type="submission" date="2018-01" db="EMBL/GenBank/DDBJ databases">
        <title>Co-occurrence of chitin degradation, pigmentation and bioactivity in marine Pseudoalteromonas.</title>
        <authorList>
            <person name="Paulsen S."/>
            <person name="Gram L."/>
            <person name="Machado H."/>
        </authorList>
    </citation>
    <scope>NUCLEOTIDE SEQUENCE [LARGE SCALE GENOMIC DNA]</scope>
    <source>
        <strain evidence="4 5">S3898</strain>
    </source>
</reference>
<dbReference type="NCBIfam" id="TIGR00254">
    <property type="entry name" value="GGDEF"/>
    <property type="match status" value="1"/>
</dbReference>
<dbReference type="SMART" id="SM00267">
    <property type="entry name" value="GGDEF"/>
    <property type="match status" value="1"/>
</dbReference>
<evidence type="ECO:0000259" key="3">
    <source>
        <dbReference type="PROSITE" id="PS50887"/>
    </source>
</evidence>
<dbReference type="AlphaFoldDB" id="A0A4Q7INC9"/>
<comment type="catalytic activity">
    <reaction evidence="2">
        <text>2 GTP = 3',3'-c-di-GMP + 2 diphosphate</text>
        <dbReference type="Rhea" id="RHEA:24898"/>
        <dbReference type="ChEBI" id="CHEBI:33019"/>
        <dbReference type="ChEBI" id="CHEBI:37565"/>
        <dbReference type="ChEBI" id="CHEBI:58805"/>
        <dbReference type="EC" id="2.7.7.65"/>
    </reaction>
</comment>
<dbReference type="GO" id="GO:0043709">
    <property type="term" value="P:cell adhesion involved in single-species biofilm formation"/>
    <property type="evidence" value="ECO:0007669"/>
    <property type="project" value="TreeGrafter"/>
</dbReference>
<comment type="caution">
    <text evidence="4">The sequence shown here is derived from an EMBL/GenBank/DDBJ whole genome shotgun (WGS) entry which is preliminary data.</text>
</comment>
<evidence type="ECO:0000313" key="5">
    <source>
        <dbReference type="Proteomes" id="UP000291338"/>
    </source>
</evidence>
<evidence type="ECO:0000313" key="4">
    <source>
        <dbReference type="EMBL" id="RZQ53331.1"/>
    </source>
</evidence>
<dbReference type="Proteomes" id="UP000291338">
    <property type="component" value="Unassembled WGS sequence"/>
</dbReference>
<evidence type="ECO:0000256" key="2">
    <source>
        <dbReference type="ARBA" id="ARBA00034247"/>
    </source>
</evidence>
<dbReference type="InterPro" id="IPR050469">
    <property type="entry name" value="Diguanylate_Cyclase"/>
</dbReference>
<dbReference type="Gene3D" id="3.30.70.270">
    <property type="match status" value="1"/>
</dbReference>
<dbReference type="SUPFAM" id="SSF55073">
    <property type="entry name" value="Nucleotide cyclase"/>
    <property type="match status" value="1"/>
</dbReference>
<proteinExistence type="predicted"/>
<dbReference type="Pfam" id="PF00990">
    <property type="entry name" value="GGDEF"/>
    <property type="match status" value="1"/>
</dbReference>
<dbReference type="InterPro" id="IPR000160">
    <property type="entry name" value="GGDEF_dom"/>
</dbReference>
<dbReference type="PANTHER" id="PTHR45138:SF9">
    <property type="entry name" value="DIGUANYLATE CYCLASE DGCM-RELATED"/>
    <property type="match status" value="1"/>
</dbReference>
<dbReference type="RefSeq" id="WP_130255355.1">
    <property type="nucleotide sequence ID" value="NZ_PPSX01000030.1"/>
</dbReference>